<dbReference type="EC" id="3.1.26.5" evidence="5"/>
<name>A0A0U9HUU4_9BACT</name>
<protein>
    <recommendedName>
        <fullName evidence="5">RNA-free ribonuclease P</fullName>
        <shortName evidence="5">RNA-free RNase P</shortName>
        <ecNumber evidence="5">3.1.26.5</ecNumber>
    </recommendedName>
    <alternativeName>
        <fullName evidence="5">Protein-only RNase P</fullName>
    </alternativeName>
</protein>
<reference evidence="7" key="1">
    <citation type="submission" date="2016-01" db="EMBL/GenBank/DDBJ databases">
        <title>Draft genome sequence of Thermodesulfovibrio aggregans strain TGE-P1.</title>
        <authorList>
            <person name="Sekiguchi Y."/>
            <person name="Ohashi A."/>
            <person name="Matsuura N."/>
            <person name="Tourlousse M.D."/>
        </authorList>
    </citation>
    <scope>NUCLEOTIDE SEQUENCE [LARGE SCALE GENOMIC DNA]</scope>
    <source>
        <strain evidence="7">TGE-P1</strain>
    </source>
</reference>
<dbReference type="Pfam" id="PF08745">
    <property type="entry name" value="PIN_5"/>
    <property type="match status" value="1"/>
</dbReference>
<gene>
    <name evidence="6" type="ORF">TAGGR_1610</name>
</gene>
<evidence type="ECO:0000256" key="5">
    <source>
        <dbReference type="HAMAP-Rule" id="MF_01078"/>
    </source>
</evidence>
<comment type="catalytic activity">
    <reaction evidence="5">
        <text>Endonucleolytic cleavage of RNA, removing 5'-extranucleotides from tRNA precursor.</text>
        <dbReference type="EC" id="3.1.26.5"/>
    </reaction>
</comment>
<dbReference type="GO" id="GO:0001682">
    <property type="term" value="P:tRNA 5'-leader removal"/>
    <property type="evidence" value="ECO:0007669"/>
    <property type="project" value="UniProtKB-UniRule"/>
</dbReference>
<dbReference type="OrthoDB" id="263154at2"/>
<dbReference type="RefSeq" id="WP_059175884.1">
    <property type="nucleotide sequence ID" value="NZ_BCNO01000001.1"/>
</dbReference>
<dbReference type="Gene3D" id="3.40.50.1010">
    <property type="entry name" value="5'-nuclease"/>
    <property type="match status" value="1"/>
</dbReference>
<dbReference type="STRING" id="86166.TAGGR_1610"/>
<evidence type="ECO:0000256" key="2">
    <source>
        <dbReference type="ARBA" id="ARBA00022722"/>
    </source>
</evidence>
<keyword evidence="3 5" id="KW-0255">Endonuclease</keyword>
<evidence type="ECO:0000256" key="1">
    <source>
        <dbReference type="ARBA" id="ARBA00022694"/>
    </source>
</evidence>
<sequence length="196" mass="23189">MINFFFKKRKIVLDTSVFVNPDIRNLFGDSPEKAIEEFVKIAKRTRNLEFYIPSSVFKELMYFVDEKKIPKDFYFIIRIKSPDKHRNVCPAIFFYELVEEMRHRINKGLRVAENAVRNAIHKETDEIIKDLRKKYREALREGIIDSKEDVDLIFLSLQLQASLVTGDQGLIKWADKLGIEWIVPEKFRDFLLSAID</sequence>
<dbReference type="AlphaFoldDB" id="A0A0U9HUU4"/>
<accession>A0A0U9HUU4</accession>
<keyword evidence="7" id="KW-1185">Reference proteome</keyword>
<keyword evidence="4 5" id="KW-0378">Hydrolase</keyword>
<dbReference type="InterPro" id="IPR014856">
    <property type="entry name" value="RNA_free_RNase_P"/>
</dbReference>
<dbReference type="CDD" id="cd18691">
    <property type="entry name" value="PIN_VapC-like"/>
    <property type="match status" value="1"/>
</dbReference>
<keyword evidence="2 5" id="KW-0540">Nuclease</keyword>
<dbReference type="GO" id="GO:0004526">
    <property type="term" value="F:ribonuclease P activity"/>
    <property type="evidence" value="ECO:0007669"/>
    <property type="project" value="UniProtKB-UniRule"/>
</dbReference>
<dbReference type="InterPro" id="IPR029060">
    <property type="entry name" value="PIN-like_dom_sf"/>
</dbReference>
<dbReference type="Proteomes" id="UP000054976">
    <property type="component" value="Unassembled WGS sequence"/>
</dbReference>
<comment type="similarity">
    <text evidence="5">Belongs to the HARP family.</text>
</comment>
<dbReference type="PANTHER" id="PTHR41173">
    <property type="entry name" value="UPF0278 PROTEIN TK1425"/>
    <property type="match status" value="1"/>
</dbReference>
<dbReference type="NCBIfam" id="NF003344">
    <property type="entry name" value="PRK04358.1-5"/>
    <property type="match status" value="1"/>
</dbReference>
<dbReference type="HAMAP" id="MF_01078">
    <property type="entry name" value="RNA_free_RNase_P"/>
    <property type="match status" value="1"/>
</dbReference>
<dbReference type="EMBL" id="BCNO01000001">
    <property type="protein sequence ID" value="GAQ94429.1"/>
    <property type="molecule type" value="Genomic_DNA"/>
</dbReference>
<evidence type="ECO:0000256" key="3">
    <source>
        <dbReference type="ARBA" id="ARBA00022759"/>
    </source>
</evidence>
<dbReference type="NCBIfam" id="TIGR03875">
    <property type="entry name" value="RNA_lig_partner"/>
    <property type="match status" value="1"/>
</dbReference>
<organism evidence="6 7">
    <name type="scientific">Thermodesulfovibrio aggregans</name>
    <dbReference type="NCBI Taxonomy" id="86166"/>
    <lineage>
        <taxon>Bacteria</taxon>
        <taxon>Pseudomonadati</taxon>
        <taxon>Nitrospirota</taxon>
        <taxon>Thermodesulfovibrionia</taxon>
        <taxon>Thermodesulfovibrionales</taxon>
        <taxon>Thermodesulfovibrionaceae</taxon>
        <taxon>Thermodesulfovibrio</taxon>
    </lineage>
</organism>
<dbReference type="PANTHER" id="PTHR41173:SF1">
    <property type="entry name" value="RNA-FREE RIBONUCLEASE P"/>
    <property type="match status" value="1"/>
</dbReference>
<comment type="function">
    <text evidence="5">RNA-free RNase P that catalyzes the removal of the 5'-leader sequence from pre-tRNA to produce the mature 5'-terminus.</text>
</comment>
<evidence type="ECO:0000256" key="4">
    <source>
        <dbReference type="ARBA" id="ARBA00022801"/>
    </source>
</evidence>
<comment type="caution">
    <text evidence="6">The sequence shown here is derived from an EMBL/GenBank/DDBJ whole genome shotgun (WGS) entry which is preliminary data.</text>
</comment>
<evidence type="ECO:0000313" key="6">
    <source>
        <dbReference type="EMBL" id="GAQ94429.1"/>
    </source>
</evidence>
<dbReference type="SUPFAM" id="SSF88723">
    <property type="entry name" value="PIN domain-like"/>
    <property type="match status" value="1"/>
</dbReference>
<evidence type="ECO:0000313" key="7">
    <source>
        <dbReference type="Proteomes" id="UP000054976"/>
    </source>
</evidence>
<proteinExistence type="inferred from homology"/>
<keyword evidence="1 5" id="KW-0819">tRNA processing</keyword>